<keyword evidence="3" id="KW-1185">Reference proteome</keyword>
<dbReference type="Gene3D" id="3.50.50.60">
    <property type="entry name" value="FAD/NAD(P)-binding domain"/>
    <property type="match status" value="1"/>
</dbReference>
<evidence type="ECO:0000313" key="3">
    <source>
        <dbReference type="Proteomes" id="UP000199406"/>
    </source>
</evidence>
<dbReference type="PROSITE" id="PS51257">
    <property type="entry name" value="PROKAR_LIPOPROTEIN"/>
    <property type="match status" value="1"/>
</dbReference>
<dbReference type="RefSeq" id="WP_091764893.1">
    <property type="nucleotide sequence ID" value="NZ_FNBT01000002.1"/>
</dbReference>
<dbReference type="InterPro" id="IPR036188">
    <property type="entry name" value="FAD/NAD-bd_sf"/>
</dbReference>
<evidence type="ECO:0000313" key="2">
    <source>
        <dbReference type="EMBL" id="SDF28768.1"/>
    </source>
</evidence>
<dbReference type="GO" id="GO:0016491">
    <property type="term" value="F:oxidoreductase activity"/>
    <property type="evidence" value="ECO:0007669"/>
    <property type="project" value="InterPro"/>
</dbReference>
<dbReference type="AlphaFoldDB" id="A0A1G7JV31"/>
<dbReference type="Gene3D" id="3.90.660.10">
    <property type="match status" value="1"/>
</dbReference>
<name>A0A1G7JV31_9ACTN</name>
<dbReference type="PANTHER" id="PTHR16128:SF5">
    <property type="entry name" value="FAD_NAD(P)-BINDING OXIDOREDUCTASE FAMILY PROTEIN"/>
    <property type="match status" value="1"/>
</dbReference>
<protein>
    <recommendedName>
        <fullName evidence="1">Amine oxidase domain-containing protein</fullName>
    </recommendedName>
</protein>
<dbReference type="PANTHER" id="PTHR16128">
    <property type="entry name" value="FAD/NAD(P)-BINDING OXIDOREDUCTASE FAMILY PROTEIN"/>
    <property type="match status" value="1"/>
</dbReference>
<sequence>MDLGRGPLTVVGAGIAGLACARALREAGRDVEVLDRGRAPGGRLSSRTVRGRPVDLGASYLTAGEGSPFADVVADWVDRGLVRPWTDTFAVVGQDGFRERKSGPQRFGTPGGSRSLAADLASSLTVRPGTTVREVTAGPAVDGRAVPAVAPAMPGPQAARLLDPSGPAGGLAAAETWQPVLAVVLGWTERRWPADLHGAFVHDDPAVEWIADDGDRRGDSAPVLVAHTTAGLAAEHLEDPATAVPAVVAAVRSALGIDEEPAWTEVQRWTFARPTAPREEPFGLVDGIGLCGDGWHAPAKVESAWSSGTALGRALAH</sequence>
<gene>
    <name evidence="2" type="ORF">SAMN05660662_1727</name>
</gene>
<dbReference type="SUPFAM" id="SSF51905">
    <property type="entry name" value="FAD/NAD(P)-binding domain"/>
    <property type="match status" value="1"/>
</dbReference>
<organism evidence="2 3">
    <name type="scientific">Blastococcus aurantiacus</name>
    <dbReference type="NCBI Taxonomy" id="1550231"/>
    <lineage>
        <taxon>Bacteria</taxon>
        <taxon>Bacillati</taxon>
        <taxon>Actinomycetota</taxon>
        <taxon>Actinomycetes</taxon>
        <taxon>Geodermatophilales</taxon>
        <taxon>Geodermatophilaceae</taxon>
        <taxon>Blastococcus</taxon>
    </lineage>
</organism>
<dbReference type="OrthoDB" id="5792777at2"/>
<dbReference type="EMBL" id="FNBT01000002">
    <property type="protein sequence ID" value="SDF28768.1"/>
    <property type="molecule type" value="Genomic_DNA"/>
</dbReference>
<evidence type="ECO:0000259" key="1">
    <source>
        <dbReference type="Pfam" id="PF01593"/>
    </source>
</evidence>
<dbReference type="Proteomes" id="UP000199406">
    <property type="component" value="Unassembled WGS sequence"/>
</dbReference>
<dbReference type="Pfam" id="PF13450">
    <property type="entry name" value="NAD_binding_8"/>
    <property type="match status" value="1"/>
</dbReference>
<dbReference type="InterPro" id="IPR002937">
    <property type="entry name" value="Amino_oxidase"/>
</dbReference>
<dbReference type="STRING" id="1550231.SAMN05660662_1727"/>
<dbReference type="Pfam" id="PF01593">
    <property type="entry name" value="Amino_oxidase"/>
    <property type="match status" value="1"/>
</dbReference>
<reference evidence="3" key="1">
    <citation type="submission" date="2016-10" db="EMBL/GenBank/DDBJ databases">
        <authorList>
            <person name="Varghese N."/>
            <person name="Submissions S."/>
        </authorList>
    </citation>
    <scope>NUCLEOTIDE SEQUENCE [LARGE SCALE GENOMIC DNA]</scope>
    <source>
        <strain evidence="3">DSM 44268</strain>
    </source>
</reference>
<feature type="domain" description="Amine oxidase" evidence="1">
    <location>
        <begin position="95"/>
        <end position="309"/>
    </location>
</feature>
<proteinExistence type="predicted"/>
<accession>A0A1G7JV31</accession>